<evidence type="ECO:0000259" key="11">
    <source>
        <dbReference type="SMART" id="SM00771"/>
    </source>
</evidence>
<dbReference type="Gene3D" id="3.30.1400.10">
    <property type="entry name" value="ZipA, C-terminal FtsZ-binding domain"/>
    <property type="match status" value="1"/>
</dbReference>
<keyword evidence="7 8" id="KW-0131">Cell cycle</keyword>
<evidence type="ECO:0000256" key="8">
    <source>
        <dbReference type="HAMAP-Rule" id="MF_00509"/>
    </source>
</evidence>
<proteinExistence type="inferred from homology"/>
<dbReference type="InterPro" id="IPR007449">
    <property type="entry name" value="ZipA_FtsZ-bd_C"/>
</dbReference>
<accession>A0A090QVC6</accession>
<keyword evidence="5 8" id="KW-1133">Transmembrane helix</keyword>
<evidence type="ECO:0000256" key="5">
    <source>
        <dbReference type="ARBA" id="ARBA00022989"/>
    </source>
</evidence>
<keyword evidence="4 8" id="KW-0812">Transmembrane</keyword>
<dbReference type="GO" id="GO:0032153">
    <property type="term" value="C:cell division site"/>
    <property type="evidence" value="ECO:0007669"/>
    <property type="project" value="UniProtKB-UniRule"/>
</dbReference>
<comment type="subcellular location">
    <subcellularLocation>
        <location evidence="8">Cell inner membrane</location>
        <topology evidence="8">Single-pass type I membrane protein</topology>
    </subcellularLocation>
    <text evidence="8">Localizes to the Z ring in an FtsZ-dependent manner.</text>
</comment>
<dbReference type="Pfam" id="PF04354">
    <property type="entry name" value="ZipA_C"/>
    <property type="match status" value="1"/>
</dbReference>
<evidence type="ECO:0000256" key="6">
    <source>
        <dbReference type="ARBA" id="ARBA00023136"/>
    </source>
</evidence>
<comment type="caution">
    <text evidence="12">The sequence shown here is derived from an EMBL/GenBank/DDBJ whole genome shotgun (WGS) entry which is preliminary data.</text>
</comment>
<dbReference type="STRING" id="754436.JCM19237_3912"/>
<name>A0A090QVC6_9GAMM</name>
<keyword evidence="1 8" id="KW-1003">Cell membrane</keyword>
<evidence type="ECO:0000256" key="2">
    <source>
        <dbReference type="ARBA" id="ARBA00022519"/>
    </source>
</evidence>
<dbReference type="EMBL" id="BBMN01000013">
    <property type="protein sequence ID" value="GAL06846.1"/>
    <property type="molecule type" value="Genomic_DNA"/>
</dbReference>
<dbReference type="NCBIfam" id="TIGR02205">
    <property type="entry name" value="septum_zipA"/>
    <property type="match status" value="1"/>
</dbReference>
<feature type="domain" description="ZipA C-terminal FtsZ-binding" evidence="11">
    <location>
        <begin position="306"/>
        <end position="437"/>
    </location>
</feature>
<dbReference type="Proteomes" id="UP000029227">
    <property type="component" value="Unassembled WGS sequence"/>
</dbReference>
<evidence type="ECO:0000256" key="7">
    <source>
        <dbReference type="ARBA" id="ARBA00023306"/>
    </source>
</evidence>
<evidence type="ECO:0000313" key="12">
    <source>
        <dbReference type="EMBL" id="GAL06846.1"/>
    </source>
</evidence>
<evidence type="ECO:0000313" key="13">
    <source>
        <dbReference type="Proteomes" id="UP000029227"/>
    </source>
</evidence>
<evidence type="ECO:0000256" key="3">
    <source>
        <dbReference type="ARBA" id="ARBA00022618"/>
    </source>
</evidence>
<dbReference type="GO" id="GO:0043093">
    <property type="term" value="P:FtsZ-dependent cytokinesis"/>
    <property type="evidence" value="ECO:0007669"/>
    <property type="project" value="UniProtKB-UniRule"/>
</dbReference>
<evidence type="ECO:0000256" key="10">
    <source>
        <dbReference type="SAM" id="MobiDB-lite"/>
    </source>
</evidence>
<dbReference type="HAMAP" id="MF_00509">
    <property type="entry name" value="ZipA"/>
    <property type="match status" value="1"/>
</dbReference>
<evidence type="ECO:0000256" key="9">
    <source>
        <dbReference type="RuleBase" id="RU003612"/>
    </source>
</evidence>
<reference evidence="12 13" key="1">
    <citation type="journal article" date="2014" name="Genome Announc.">
        <title>Draft Genome Sequences of Two Vibrionaceae Species, Vibrio ponticus C121 and Photobacterium aphoticum C119, Isolated as Coral Reef Microbiota.</title>
        <authorList>
            <person name="Al-saari N."/>
            <person name="Meirelles P.M."/>
            <person name="Mino S."/>
            <person name="Suda W."/>
            <person name="Oshima K."/>
            <person name="Hattori M."/>
            <person name="Ohkuma M."/>
            <person name="Thompson F.L."/>
            <person name="Gomez-Gil B."/>
            <person name="Sawabe T."/>
            <person name="Sawabe T."/>
        </authorList>
    </citation>
    <scope>NUCLEOTIDE SEQUENCE [LARGE SCALE GENOMIC DNA]</scope>
    <source>
        <strain evidence="12 13">JCM 19237</strain>
    </source>
</reference>
<feature type="region of interest" description="Disordered" evidence="10">
    <location>
        <begin position="31"/>
        <end position="158"/>
    </location>
</feature>
<dbReference type="SUPFAM" id="SSF64383">
    <property type="entry name" value="Cell-division protein ZipA, C-terminal domain"/>
    <property type="match status" value="1"/>
</dbReference>
<keyword evidence="6 8" id="KW-0472">Membrane</keyword>
<dbReference type="SMART" id="SM00771">
    <property type="entry name" value="ZipA_C"/>
    <property type="match status" value="1"/>
</dbReference>
<dbReference type="GO" id="GO:0005886">
    <property type="term" value="C:plasma membrane"/>
    <property type="evidence" value="ECO:0007669"/>
    <property type="project" value="UniProtKB-SubCell"/>
</dbReference>
<organism evidence="12 13">
    <name type="scientific">Photobacterium aphoticum</name>
    <dbReference type="NCBI Taxonomy" id="754436"/>
    <lineage>
        <taxon>Bacteria</taxon>
        <taxon>Pseudomonadati</taxon>
        <taxon>Pseudomonadota</taxon>
        <taxon>Gammaproteobacteria</taxon>
        <taxon>Vibrionales</taxon>
        <taxon>Vibrionaceae</taxon>
        <taxon>Photobacterium</taxon>
    </lineage>
</organism>
<evidence type="ECO:0000256" key="4">
    <source>
        <dbReference type="ARBA" id="ARBA00022692"/>
    </source>
</evidence>
<dbReference type="GO" id="GO:0000917">
    <property type="term" value="P:division septum assembly"/>
    <property type="evidence" value="ECO:0007669"/>
    <property type="project" value="TreeGrafter"/>
</dbReference>
<dbReference type="eggNOG" id="COG3115">
    <property type="taxonomic scope" value="Bacteria"/>
</dbReference>
<dbReference type="AlphaFoldDB" id="A0A090QVC6"/>
<keyword evidence="2 8" id="KW-0997">Cell inner membrane</keyword>
<protein>
    <recommendedName>
        <fullName evidence="8 9">Cell division protein ZipA</fullName>
    </recommendedName>
</protein>
<dbReference type="InterPro" id="IPR011919">
    <property type="entry name" value="Cell_div_ZipA"/>
</dbReference>
<comment type="function">
    <text evidence="8 9">Essential cell division protein that stabilizes the FtsZ protofilaments by cross-linking them and that serves as a cytoplasmic membrane anchor for the Z ring. Also required for the recruitment to the septal ring of downstream cell division proteins.</text>
</comment>
<keyword evidence="3 8" id="KW-0132">Cell division</keyword>
<dbReference type="PANTHER" id="PTHR38685:SF1">
    <property type="entry name" value="CELL DIVISION PROTEIN ZIPA"/>
    <property type="match status" value="1"/>
</dbReference>
<gene>
    <name evidence="8" type="primary">zipA</name>
    <name evidence="12" type="ORF">JCM19237_3912</name>
</gene>
<comment type="similarity">
    <text evidence="8 9">Belongs to the ZipA family.</text>
</comment>
<feature type="compositionally biased region" description="Basic and acidic residues" evidence="10">
    <location>
        <begin position="73"/>
        <end position="90"/>
    </location>
</feature>
<comment type="subunit">
    <text evidence="8">Interacts with FtsZ via their C-terminal domains.</text>
</comment>
<dbReference type="PANTHER" id="PTHR38685">
    <property type="entry name" value="CELL DIVISION PROTEIN ZIPA"/>
    <property type="match status" value="1"/>
</dbReference>
<feature type="compositionally biased region" description="Polar residues" evidence="10">
    <location>
        <begin position="109"/>
        <end position="120"/>
    </location>
</feature>
<feature type="compositionally biased region" description="Basic and acidic residues" evidence="10">
    <location>
        <begin position="31"/>
        <end position="51"/>
    </location>
</feature>
<sequence length="443" mass="47455">MQELRLVLIVVGTLAIAALLLHGLWSSRKEKPAKFGEKPIGKLEDPSRDSDGFDQDGVGSVRVVNQEVPAEPVRTERKEPALHFGAKPDADPLLDSVPAETPSPVAAQSVPQVATSQDSVQRAMAHSATPVAPVAQPMPAAAEAPRPDAQPAVAQAPAGEAELVVAEAADQPVTAPAVDSAVNVTASEPVVAERVEPTLTTMADAPVIEPTLTIEDIERGQQQTALDDMIVVEPSEQPLTMETPRTVMSAAEPQVAAPQTLEPQMVEPAVEPVQTSHVVPDMAVTPEAVVVPEPIVEPEPEPEVLPPDFLVLNVHARHGDLLRGPALFAAFEQNNLIFGENAVYHRHSDMAGTGPTLFSVTNMVAPGHFSVEGNQHFETPGVAFYLMLPCEAGRADQSFNLMLQTVQRIADVLGADVLDHERNLITPHRISEYREKAMRYTRA</sequence>
<evidence type="ECO:0000256" key="1">
    <source>
        <dbReference type="ARBA" id="ARBA00022475"/>
    </source>
</evidence>
<dbReference type="InterPro" id="IPR036765">
    <property type="entry name" value="ZipA_FtsZ-bd_C_sf"/>
</dbReference>
<feature type="compositionally biased region" description="Low complexity" evidence="10">
    <location>
        <begin position="128"/>
        <end position="158"/>
    </location>
</feature>